<dbReference type="SUPFAM" id="SSF53850">
    <property type="entry name" value="Periplasmic binding protein-like II"/>
    <property type="match status" value="1"/>
</dbReference>
<evidence type="ECO:0000313" key="7">
    <source>
        <dbReference type="Proteomes" id="UP000646365"/>
    </source>
</evidence>
<evidence type="ECO:0000256" key="1">
    <source>
        <dbReference type="ARBA" id="ARBA00004418"/>
    </source>
</evidence>
<evidence type="ECO:0000256" key="5">
    <source>
        <dbReference type="ARBA" id="ARBA00022764"/>
    </source>
</evidence>
<dbReference type="Proteomes" id="UP000646365">
    <property type="component" value="Unassembled WGS sequence"/>
</dbReference>
<keyword evidence="4" id="KW-0732">Signal</keyword>
<protein>
    <submittedName>
        <fullName evidence="6">Dehydrogenase</fullName>
    </submittedName>
</protein>
<evidence type="ECO:0000256" key="2">
    <source>
        <dbReference type="ARBA" id="ARBA00008520"/>
    </source>
</evidence>
<keyword evidence="3" id="KW-0813">Transport</keyword>
<dbReference type="GO" id="GO:0030975">
    <property type="term" value="F:thiamine binding"/>
    <property type="evidence" value="ECO:0007669"/>
    <property type="project" value="TreeGrafter"/>
</dbReference>
<dbReference type="GO" id="GO:0030976">
    <property type="term" value="F:thiamine pyrophosphate binding"/>
    <property type="evidence" value="ECO:0007669"/>
    <property type="project" value="TreeGrafter"/>
</dbReference>
<dbReference type="PANTHER" id="PTHR30006">
    <property type="entry name" value="THIAMINE-BINDING PERIPLASMIC PROTEIN-RELATED"/>
    <property type="match status" value="1"/>
</dbReference>
<dbReference type="PANTHER" id="PTHR30006:SF3">
    <property type="entry name" value="THIAMINE-BINDING PERIPLASMIC PROTEIN"/>
    <property type="match status" value="1"/>
</dbReference>
<dbReference type="AlphaFoldDB" id="A0A8J2YZ81"/>
<dbReference type="Gene3D" id="3.40.190.10">
    <property type="entry name" value="Periplasmic binding protein-like II"/>
    <property type="match status" value="2"/>
</dbReference>
<dbReference type="PROSITE" id="PS51318">
    <property type="entry name" value="TAT"/>
    <property type="match status" value="1"/>
</dbReference>
<sequence>MSDLSKTGLTRPGLTRRSVLVGAAGALAMPAIWSPARAQGKRIVVRDDGGIYTKAYGAVFYRPFTEATGIEVVGVQANAEPTAQIKSMVDSGAYTWDMAKISWPAIAILTSGGKIYLEKHGLEADPTIAKIPQQYMNPYGVGTNVYSTVLAYRTDAFKGKKAPQSWADLYDAKACPGRRSLRKHPFDTIEEALMADGVPTASVYPCDVDRAFAKLDKVKPDVDVWWTSGAQVEQFLTSGEVDMVATWVSRAQSAQAAGAPVEIVWNQGVWGGDNWSILAGTPNADACREFIKFASDPKRQAALTEYFPAGMTQPEAFNYVKPEIAKNCPSYPDNIKSGLKIDAKFWLDNQQAVIERYNGWILK</sequence>
<proteinExistence type="inferred from homology"/>
<keyword evidence="7" id="KW-1185">Reference proteome</keyword>
<dbReference type="InterPro" id="IPR006311">
    <property type="entry name" value="TAT_signal"/>
</dbReference>
<organism evidence="6 7">
    <name type="scientific">Aliidongia dinghuensis</name>
    <dbReference type="NCBI Taxonomy" id="1867774"/>
    <lineage>
        <taxon>Bacteria</taxon>
        <taxon>Pseudomonadati</taxon>
        <taxon>Pseudomonadota</taxon>
        <taxon>Alphaproteobacteria</taxon>
        <taxon>Rhodospirillales</taxon>
        <taxon>Dongiaceae</taxon>
        <taxon>Aliidongia</taxon>
    </lineage>
</organism>
<accession>A0A8J2YZ81</accession>
<dbReference type="InterPro" id="IPR006059">
    <property type="entry name" value="SBP"/>
</dbReference>
<reference evidence="6" key="2">
    <citation type="submission" date="2020-09" db="EMBL/GenBank/DDBJ databases">
        <authorList>
            <person name="Sun Q."/>
            <person name="Zhou Y."/>
        </authorList>
    </citation>
    <scope>NUCLEOTIDE SEQUENCE</scope>
    <source>
        <strain evidence="6">CGMCC 1.15725</strain>
    </source>
</reference>
<dbReference type="EMBL" id="BMJQ01000021">
    <property type="protein sequence ID" value="GGF44329.1"/>
    <property type="molecule type" value="Genomic_DNA"/>
</dbReference>
<evidence type="ECO:0000256" key="4">
    <source>
        <dbReference type="ARBA" id="ARBA00022729"/>
    </source>
</evidence>
<dbReference type="RefSeq" id="WP_189051728.1">
    <property type="nucleotide sequence ID" value="NZ_BMJQ01000021.1"/>
</dbReference>
<name>A0A8J2YZ81_9PROT</name>
<dbReference type="GO" id="GO:0015888">
    <property type="term" value="P:thiamine transport"/>
    <property type="evidence" value="ECO:0007669"/>
    <property type="project" value="TreeGrafter"/>
</dbReference>
<reference evidence="6" key="1">
    <citation type="journal article" date="2014" name="Int. J. Syst. Evol. Microbiol.">
        <title>Complete genome sequence of Corynebacterium casei LMG S-19264T (=DSM 44701T), isolated from a smear-ripened cheese.</title>
        <authorList>
            <consortium name="US DOE Joint Genome Institute (JGI-PGF)"/>
            <person name="Walter F."/>
            <person name="Albersmeier A."/>
            <person name="Kalinowski J."/>
            <person name="Ruckert C."/>
        </authorList>
    </citation>
    <scope>NUCLEOTIDE SEQUENCE</scope>
    <source>
        <strain evidence="6">CGMCC 1.15725</strain>
    </source>
</reference>
<dbReference type="GO" id="GO:0030288">
    <property type="term" value="C:outer membrane-bounded periplasmic space"/>
    <property type="evidence" value="ECO:0007669"/>
    <property type="project" value="TreeGrafter"/>
</dbReference>
<dbReference type="CDD" id="cd13589">
    <property type="entry name" value="PBP2_polyamine_RpCGA009"/>
    <property type="match status" value="1"/>
</dbReference>
<dbReference type="Pfam" id="PF13416">
    <property type="entry name" value="SBP_bac_8"/>
    <property type="match status" value="1"/>
</dbReference>
<comment type="caution">
    <text evidence="6">The sequence shown here is derived from an EMBL/GenBank/DDBJ whole genome shotgun (WGS) entry which is preliminary data.</text>
</comment>
<comment type="similarity">
    <text evidence="2">Belongs to the bacterial solute-binding protein 1 family.</text>
</comment>
<evidence type="ECO:0000313" key="6">
    <source>
        <dbReference type="EMBL" id="GGF44329.1"/>
    </source>
</evidence>
<keyword evidence="5" id="KW-0574">Periplasm</keyword>
<evidence type="ECO:0000256" key="3">
    <source>
        <dbReference type="ARBA" id="ARBA00022448"/>
    </source>
</evidence>
<comment type="subcellular location">
    <subcellularLocation>
        <location evidence="1">Periplasm</location>
    </subcellularLocation>
</comment>
<gene>
    <name evidence="6" type="ORF">GCM10011611_58430</name>
</gene>